<dbReference type="Proteomes" id="UP000028524">
    <property type="component" value="Unassembled WGS sequence"/>
</dbReference>
<reference evidence="1 2" key="1">
    <citation type="journal article" date="2014" name="BMC Genomics">
        <title>Comparative genome sequencing reveals chemotype-specific gene clusters in the toxigenic black mold Stachybotrys.</title>
        <authorList>
            <person name="Semeiks J."/>
            <person name="Borek D."/>
            <person name="Otwinowski Z."/>
            <person name="Grishin N.V."/>
        </authorList>
    </citation>
    <scope>NUCLEOTIDE SEQUENCE [LARGE SCALE GENOMIC DNA]</scope>
    <source>
        <strain evidence="1 2">IBT 40285</strain>
    </source>
</reference>
<keyword evidence="2" id="KW-1185">Reference proteome</keyword>
<sequence length="256" mass="28995">MREHPSFCVTSERLPWFCQPSCLRSAPSSIAQSSVPLHVLVTSSRKDVILPNRSFVLPCLDQRLGYLDVLLFKLSDPLQQAIKNKDRHEETGGAFDLLHLEPQTKNGIALHEPVETDKELLKPRFCIDGWNVDLRRYRGDVVPNALEHIDCRNHKFSSCGLAALLNVLYRATGDVAESVQNSEESLYVKVKKVDIFVRVAQLPEHVYKSFKALRNLDGCGGHSDSAQSYFCHVTTELDKMIKGWVADRLFSEMLEE</sequence>
<evidence type="ECO:0000313" key="1">
    <source>
        <dbReference type="EMBL" id="KFA67588.1"/>
    </source>
</evidence>
<dbReference type="InParanoid" id="A0A084QUF3"/>
<gene>
    <name evidence="1" type="ORF">S40285_10611</name>
</gene>
<organism evidence="1 2">
    <name type="scientific">Stachybotrys chlorohalonatus (strain IBT 40285)</name>
    <dbReference type="NCBI Taxonomy" id="1283841"/>
    <lineage>
        <taxon>Eukaryota</taxon>
        <taxon>Fungi</taxon>
        <taxon>Dikarya</taxon>
        <taxon>Ascomycota</taxon>
        <taxon>Pezizomycotina</taxon>
        <taxon>Sordariomycetes</taxon>
        <taxon>Hypocreomycetidae</taxon>
        <taxon>Hypocreales</taxon>
        <taxon>Stachybotryaceae</taxon>
        <taxon>Stachybotrys</taxon>
    </lineage>
</organism>
<name>A0A084QUF3_STAC4</name>
<dbReference type="EMBL" id="KL660177">
    <property type="protein sequence ID" value="KFA67588.1"/>
    <property type="molecule type" value="Genomic_DNA"/>
</dbReference>
<dbReference type="HOGENOM" id="CLU_1086546_0_0_1"/>
<dbReference type="AlphaFoldDB" id="A0A084QUF3"/>
<accession>A0A084QUF3</accession>
<proteinExistence type="predicted"/>
<evidence type="ECO:0000313" key="2">
    <source>
        <dbReference type="Proteomes" id="UP000028524"/>
    </source>
</evidence>
<protein>
    <submittedName>
        <fullName evidence="1">Uncharacterized protein</fullName>
    </submittedName>
</protein>